<gene>
    <name evidence="1" type="ORF">J4D97_22825</name>
</gene>
<proteinExistence type="predicted"/>
<reference evidence="1 2" key="1">
    <citation type="submission" date="2021-03" db="EMBL/GenBank/DDBJ databases">
        <authorList>
            <person name="Kim M.K."/>
        </authorList>
    </citation>
    <scope>NUCLEOTIDE SEQUENCE [LARGE SCALE GENOMIC DNA]</scope>
    <source>
        <strain evidence="1 2">BT507</strain>
    </source>
</reference>
<keyword evidence="2" id="KW-1185">Reference proteome</keyword>
<comment type="caution">
    <text evidence="1">The sequence shown here is derived from an EMBL/GenBank/DDBJ whole genome shotgun (WGS) entry which is preliminary data.</text>
</comment>
<evidence type="ECO:0000313" key="2">
    <source>
        <dbReference type="Proteomes" id="UP000670527"/>
    </source>
</evidence>
<protein>
    <submittedName>
        <fullName evidence="1">Uncharacterized protein</fullName>
    </submittedName>
</protein>
<name>A0ABS3TIP6_9BACT</name>
<sequence>MLDKLLHKGLYQEFGPKSRQWVAEEVTRYLANASSFEKWQANSSLALCMY</sequence>
<dbReference type="Proteomes" id="UP000670527">
    <property type="component" value="Unassembled WGS sequence"/>
</dbReference>
<dbReference type="EMBL" id="JAGETX010000062">
    <property type="protein sequence ID" value="MBO3273498.1"/>
    <property type="molecule type" value="Genomic_DNA"/>
</dbReference>
<dbReference type="RefSeq" id="WP_208309607.1">
    <property type="nucleotide sequence ID" value="NZ_JAGETX010000062.1"/>
</dbReference>
<accession>A0ABS3TIP6</accession>
<evidence type="ECO:0000313" key="1">
    <source>
        <dbReference type="EMBL" id="MBO3273498.1"/>
    </source>
</evidence>
<organism evidence="1 2">
    <name type="scientific">Hymenobacter defluvii</name>
    <dbReference type="NCBI Taxonomy" id="2054411"/>
    <lineage>
        <taxon>Bacteria</taxon>
        <taxon>Pseudomonadati</taxon>
        <taxon>Bacteroidota</taxon>
        <taxon>Cytophagia</taxon>
        <taxon>Cytophagales</taxon>
        <taxon>Hymenobacteraceae</taxon>
        <taxon>Hymenobacter</taxon>
    </lineage>
</organism>